<dbReference type="PROSITE" id="PS00889">
    <property type="entry name" value="CNMP_BINDING_2"/>
    <property type="match status" value="1"/>
</dbReference>
<dbReference type="GO" id="GO:0003700">
    <property type="term" value="F:DNA-binding transcription factor activity"/>
    <property type="evidence" value="ECO:0007669"/>
    <property type="project" value="TreeGrafter"/>
</dbReference>
<dbReference type="Gene3D" id="1.10.10.10">
    <property type="entry name" value="Winged helix-like DNA-binding domain superfamily/Winged helix DNA-binding domain"/>
    <property type="match status" value="1"/>
</dbReference>
<dbReference type="InterPro" id="IPR018488">
    <property type="entry name" value="cNMP-bd_CS"/>
</dbReference>
<evidence type="ECO:0000256" key="2">
    <source>
        <dbReference type="ARBA" id="ARBA00023125"/>
    </source>
</evidence>
<keyword evidence="3" id="KW-0804">Transcription</keyword>
<dbReference type="InterPro" id="IPR036388">
    <property type="entry name" value="WH-like_DNA-bd_sf"/>
</dbReference>
<proteinExistence type="predicted"/>
<evidence type="ECO:0000256" key="3">
    <source>
        <dbReference type="ARBA" id="ARBA00023163"/>
    </source>
</evidence>
<dbReference type="EMBL" id="CABVGP010000001">
    <property type="protein sequence ID" value="VVJ17190.1"/>
    <property type="molecule type" value="Genomic_DNA"/>
</dbReference>
<dbReference type="GO" id="GO:0003677">
    <property type="term" value="F:DNA binding"/>
    <property type="evidence" value="ECO:0007669"/>
    <property type="project" value="UniProtKB-KW"/>
</dbReference>
<dbReference type="PANTHER" id="PTHR24567">
    <property type="entry name" value="CRP FAMILY TRANSCRIPTIONAL REGULATORY PROTEIN"/>
    <property type="match status" value="1"/>
</dbReference>
<evidence type="ECO:0000259" key="4">
    <source>
        <dbReference type="PROSITE" id="PS50042"/>
    </source>
</evidence>
<dbReference type="InterPro" id="IPR050397">
    <property type="entry name" value="Env_Response_Regulators"/>
</dbReference>
<name>A0A6I8LJH8_9PSEU</name>
<dbReference type="InterPro" id="IPR000595">
    <property type="entry name" value="cNMP-bd_dom"/>
</dbReference>
<dbReference type="Gene3D" id="2.60.120.10">
    <property type="entry name" value="Jelly Rolls"/>
    <property type="match status" value="1"/>
</dbReference>
<sequence>MAEAHADESRWLLGEEEIRTLEGVGSVLRRGDGHVFMREGEDSDFLLLIRKGHVQVSTGQPARIVAFRGAGETVGELGVIDDEPRSATVTAWGDVEALHVPAAELLKFLDENRPAEQALHAAVRKRLAQATRKISDSDLAMERRIAKALTELIGNGICEVVDGVPTIGLSQKDLASLSGSSLEATKKIVRVFKQSGLIDTGRLVLRVTDAEGLRRIAGGRPMSSW</sequence>
<dbReference type="RefSeq" id="WP_155542403.1">
    <property type="nucleotide sequence ID" value="NZ_CABVGP010000001.1"/>
</dbReference>
<protein>
    <recommendedName>
        <fullName evidence="4">Cyclic nucleotide-binding domain-containing protein</fullName>
    </recommendedName>
</protein>
<dbReference type="AlphaFoldDB" id="A0A6I8LJH8"/>
<dbReference type="Pfam" id="PF00027">
    <property type="entry name" value="cNMP_binding"/>
    <property type="match status" value="1"/>
</dbReference>
<keyword evidence="2" id="KW-0238">DNA-binding</keyword>
<dbReference type="PROSITE" id="PS50042">
    <property type="entry name" value="CNMP_BINDING_3"/>
    <property type="match status" value="1"/>
</dbReference>
<dbReference type="InterPro" id="IPR036390">
    <property type="entry name" value="WH_DNA-bd_sf"/>
</dbReference>
<dbReference type="InterPro" id="IPR012318">
    <property type="entry name" value="HTH_CRP"/>
</dbReference>
<dbReference type="InterPro" id="IPR018490">
    <property type="entry name" value="cNMP-bd_dom_sf"/>
</dbReference>
<evidence type="ECO:0000256" key="1">
    <source>
        <dbReference type="ARBA" id="ARBA00023015"/>
    </source>
</evidence>
<keyword evidence="6" id="KW-1185">Reference proteome</keyword>
<dbReference type="Pfam" id="PF13545">
    <property type="entry name" value="HTH_Crp_2"/>
    <property type="match status" value="1"/>
</dbReference>
<feature type="domain" description="Cyclic nucleotide-binding" evidence="4">
    <location>
        <begin position="32"/>
        <end position="126"/>
    </location>
</feature>
<evidence type="ECO:0000313" key="6">
    <source>
        <dbReference type="Proteomes" id="UP000399805"/>
    </source>
</evidence>
<dbReference type="GO" id="GO:0005829">
    <property type="term" value="C:cytosol"/>
    <property type="evidence" value="ECO:0007669"/>
    <property type="project" value="TreeGrafter"/>
</dbReference>
<reference evidence="5 6" key="1">
    <citation type="submission" date="2019-09" db="EMBL/GenBank/DDBJ databases">
        <authorList>
            <person name="Leyn A S."/>
        </authorList>
    </citation>
    <scope>NUCLEOTIDE SEQUENCE [LARGE SCALE GENOMIC DNA]</scope>
    <source>
        <strain evidence="5">AA231_1</strain>
    </source>
</reference>
<keyword evidence="1" id="KW-0805">Transcription regulation</keyword>
<organism evidence="5 6">
    <name type="scientific">Amycolatopsis camponoti</name>
    <dbReference type="NCBI Taxonomy" id="2606593"/>
    <lineage>
        <taxon>Bacteria</taxon>
        <taxon>Bacillati</taxon>
        <taxon>Actinomycetota</taxon>
        <taxon>Actinomycetes</taxon>
        <taxon>Pseudonocardiales</taxon>
        <taxon>Pseudonocardiaceae</taxon>
        <taxon>Amycolatopsis</taxon>
    </lineage>
</organism>
<accession>A0A6I8LJH8</accession>
<dbReference type="SUPFAM" id="SSF51206">
    <property type="entry name" value="cAMP-binding domain-like"/>
    <property type="match status" value="1"/>
</dbReference>
<gene>
    <name evidence="5" type="ORF">AA23TX_02211</name>
</gene>
<dbReference type="SUPFAM" id="SSF46785">
    <property type="entry name" value="Winged helix' DNA-binding domain"/>
    <property type="match status" value="1"/>
</dbReference>
<dbReference type="CDD" id="cd00038">
    <property type="entry name" value="CAP_ED"/>
    <property type="match status" value="1"/>
</dbReference>
<evidence type="ECO:0000313" key="5">
    <source>
        <dbReference type="EMBL" id="VVJ17190.1"/>
    </source>
</evidence>
<dbReference type="Proteomes" id="UP000399805">
    <property type="component" value="Unassembled WGS sequence"/>
</dbReference>
<dbReference type="InterPro" id="IPR014710">
    <property type="entry name" value="RmlC-like_jellyroll"/>
</dbReference>
<dbReference type="PANTHER" id="PTHR24567:SF74">
    <property type="entry name" value="HTH-TYPE TRANSCRIPTIONAL REGULATOR ARCR"/>
    <property type="match status" value="1"/>
</dbReference>